<organism evidence="2 3">
    <name type="scientific">Alicyclobacillus ferrooxydans</name>
    <dbReference type="NCBI Taxonomy" id="471514"/>
    <lineage>
        <taxon>Bacteria</taxon>
        <taxon>Bacillati</taxon>
        <taxon>Bacillota</taxon>
        <taxon>Bacilli</taxon>
        <taxon>Bacillales</taxon>
        <taxon>Alicyclobacillaceae</taxon>
        <taxon>Alicyclobacillus</taxon>
    </lineage>
</organism>
<comment type="caution">
    <text evidence="2">The sequence shown here is derived from an EMBL/GenBank/DDBJ whole genome shotgun (WGS) entry which is preliminary data.</text>
</comment>
<accession>A0A0P9EXL6</accession>
<dbReference type="RefSeq" id="WP_054969176.1">
    <property type="nucleotide sequence ID" value="NZ_LJCO01000045.1"/>
</dbReference>
<dbReference type="STRING" id="471514.AN477_10775"/>
<evidence type="ECO:0000259" key="1">
    <source>
        <dbReference type="Pfam" id="PF20020"/>
    </source>
</evidence>
<name>A0A0P9EXL6_9BACL</name>
<evidence type="ECO:0000313" key="3">
    <source>
        <dbReference type="Proteomes" id="UP000050482"/>
    </source>
</evidence>
<reference evidence="2 3" key="1">
    <citation type="submission" date="2015-09" db="EMBL/GenBank/DDBJ databases">
        <title>Draft genome sequence of Alicyclobacillus ferrooxydans DSM 22381.</title>
        <authorList>
            <person name="Hemp J."/>
        </authorList>
    </citation>
    <scope>NUCLEOTIDE SEQUENCE [LARGE SCALE GENOMIC DNA]</scope>
    <source>
        <strain evidence="2 3">TC-34</strain>
    </source>
</reference>
<sequence length="163" mass="18896">MFFVRSAEIVPCPCCQNRLRVIGSRKRTWIQGSGSKAKIIIRRLRCLDCRKIHHELPNFLVPYRRHEAQVIEDAVMDKAAPAGVEESTIRRWRQWFEVFAPYAAGCLESIAHRFQWTVESASALPQTALHRIGRIVGSERGWLERIVRPIANLHLWVHTRSAF</sequence>
<evidence type="ECO:0000313" key="2">
    <source>
        <dbReference type="EMBL" id="KPV43866.1"/>
    </source>
</evidence>
<feature type="domain" description="DUF6431" evidence="1">
    <location>
        <begin position="12"/>
        <end position="92"/>
    </location>
</feature>
<gene>
    <name evidence="2" type="ORF">AN477_10775</name>
</gene>
<dbReference type="Proteomes" id="UP000050482">
    <property type="component" value="Unassembled WGS sequence"/>
</dbReference>
<proteinExistence type="predicted"/>
<dbReference type="OrthoDB" id="2857559at2"/>
<dbReference type="Pfam" id="PF20020">
    <property type="entry name" value="DUF6431"/>
    <property type="match status" value="1"/>
</dbReference>
<protein>
    <recommendedName>
        <fullName evidence="1">DUF6431 domain-containing protein</fullName>
    </recommendedName>
</protein>
<dbReference type="PATRIC" id="fig|471514.4.peg.5224"/>
<dbReference type="AlphaFoldDB" id="A0A0P9EXL6"/>
<dbReference type="EMBL" id="LJCO01000045">
    <property type="protein sequence ID" value="KPV43866.1"/>
    <property type="molecule type" value="Genomic_DNA"/>
</dbReference>
<keyword evidence="3" id="KW-1185">Reference proteome</keyword>
<dbReference type="InterPro" id="IPR045536">
    <property type="entry name" value="DUF6431"/>
</dbReference>